<proteinExistence type="predicted"/>
<dbReference type="Gene3D" id="1.10.760.10">
    <property type="entry name" value="Cytochrome c-like domain"/>
    <property type="match status" value="1"/>
</dbReference>
<reference evidence="1" key="1">
    <citation type="submission" date="2018-06" db="EMBL/GenBank/DDBJ databases">
        <authorList>
            <person name="Zhirakovskaya E."/>
        </authorList>
    </citation>
    <scope>NUCLEOTIDE SEQUENCE</scope>
</reference>
<dbReference type="EMBL" id="UOFP01000262">
    <property type="protein sequence ID" value="VAW89278.1"/>
    <property type="molecule type" value="Genomic_DNA"/>
</dbReference>
<protein>
    <recommendedName>
        <fullName evidence="2">Cytochrome c domain-containing protein</fullName>
    </recommendedName>
</protein>
<dbReference type="InterPro" id="IPR036909">
    <property type="entry name" value="Cyt_c-like_dom_sf"/>
</dbReference>
<dbReference type="AlphaFoldDB" id="A0A3B0Z7C3"/>
<sequence>MRGLLLFILLSVASPASAELNALDGELLFKSRCVVCHQLPEPEMLNPRQWAWVIKTMQTRMQQAAIVPLSEDEMAAIMRYLELQLDDGGASE</sequence>
<accession>A0A3B0Z7C3</accession>
<evidence type="ECO:0008006" key="2">
    <source>
        <dbReference type="Google" id="ProtNLM"/>
    </source>
</evidence>
<dbReference type="SUPFAM" id="SSF46626">
    <property type="entry name" value="Cytochrome c"/>
    <property type="match status" value="1"/>
</dbReference>
<evidence type="ECO:0000313" key="1">
    <source>
        <dbReference type="EMBL" id="VAW89278.1"/>
    </source>
</evidence>
<name>A0A3B0Z7C3_9ZZZZ</name>
<gene>
    <name evidence="1" type="ORF">MNBD_GAMMA18-1751</name>
</gene>
<organism evidence="1">
    <name type="scientific">hydrothermal vent metagenome</name>
    <dbReference type="NCBI Taxonomy" id="652676"/>
    <lineage>
        <taxon>unclassified sequences</taxon>
        <taxon>metagenomes</taxon>
        <taxon>ecological metagenomes</taxon>
    </lineage>
</organism>
<dbReference type="GO" id="GO:0020037">
    <property type="term" value="F:heme binding"/>
    <property type="evidence" value="ECO:0007669"/>
    <property type="project" value="InterPro"/>
</dbReference>
<dbReference type="GO" id="GO:0009055">
    <property type="term" value="F:electron transfer activity"/>
    <property type="evidence" value="ECO:0007669"/>
    <property type="project" value="InterPro"/>
</dbReference>